<accession>A0A9W9Y9D0</accession>
<keyword evidence="4" id="KW-1185">Reference proteome</keyword>
<feature type="compositionally biased region" description="Basic and acidic residues" evidence="1">
    <location>
        <begin position="124"/>
        <end position="136"/>
    </location>
</feature>
<proteinExistence type="predicted"/>
<comment type="caution">
    <text evidence="3">The sequence shown here is derived from an EMBL/GenBank/DDBJ whole genome shotgun (WGS) entry which is preliminary data.</text>
</comment>
<dbReference type="Proteomes" id="UP001163046">
    <property type="component" value="Unassembled WGS sequence"/>
</dbReference>
<feature type="chain" id="PRO_5040880478" description="Apple domain-containing protein" evidence="2">
    <location>
        <begin position="21"/>
        <end position="363"/>
    </location>
</feature>
<sequence>MAMTIRIGIILLSFACCCHLRQFCSSYFTFSPYLKQSSEQFDSIAEFKADTELTCALRCSTKHNCDEAIFNRDSKKCSLYQKKDKGSIDSHAGKDNTRSRIVTMKKVAIPPTNKRNIDCASANDESKDNTDADKGKNKTTGTSCNEILQKNSASPTGHYHITIGNVTWKTRCKMNGIPRCGDGAWELVMRVNGSQNTFSYDSHHWTSKASYKSVDTGQEVKLPGYWLSNFTKICVTMHFPANVSRNTTSILLNHTAQSLYHALHKGVTTTWAADSSTIKTPPNIDKSCLVQGFNVIGPRSIKSRVAVASQPLDWCALRLPYFVRGVGIGGFRGYPEISCGEIIIGLSYAPIKTYPAFCRIYIQ</sequence>
<protein>
    <recommendedName>
        <fullName evidence="5">Apple domain-containing protein</fullName>
    </recommendedName>
</protein>
<feature type="region of interest" description="Disordered" evidence="1">
    <location>
        <begin position="114"/>
        <end position="143"/>
    </location>
</feature>
<evidence type="ECO:0000313" key="3">
    <source>
        <dbReference type="EMBL" id="KAJ7326544.1"/>
    </source>
</evidence>
<keyword evidence="2" id="KW-0732">Signal</keyword>
<feature type="signal peptide" evidence="2">
    <location>
        <begin position="1"/>
        <end position="20"/>
    </location>
</feature>
<dbReference type="OrthoDB" id="5950157at2759"/>
<organism evidence="3 4">
    <name type="scientific">Desmophyllum pertusum</name>
    <dbReference type="NCBI Taxonomy" id="174260"/>
    <lineage>
        <taxon>Eukaryota</taxon>
        <taxon>Metazoa</taxon>
        <taxon>Cnidaria</taxon>
        <taxon>Anthozoa</taxon>
        <taxon>Hexacorallia</taxon>
        <taxon>Scleractinia</taxon>
        <taxon>Caryophylliina</taxon>
        <taxon>Caryophylliidae</taxon>
        <taxon>Desmophyllum</taxon>
    </lineage>
</organism>
<evidence type="ECO:0008006" key="5">
    <source>
        <dbReference type="Google" id="ProtNLM"/>
    </source>
</evidence>
<reference evidence="3" key="1">
    <citation type="submission" date="2023-01" db="EMBL/GenBank/DDBJ databases">
        <title>Genome assembly of the deep-sea coral Lophelia pertusa.</title>
        <authorList>
            <person name="Herrera S."/>
            <person name="Cordes E."/>
        </authorList>
    </citation>
    <scope>NUCLEOTIDE SEQUENCE</scope>
    <source>
        <strain evidence="3">USNM1676648</strain>
        <tissue evidence="3">Polyp</tissue>
    </source>
</reference>
<dbReference type="AlphaFoldDB" id="A0A9W9Y9D0"/>
<evidence type="ECO:0000256" key="1">
    <source>
        <dbReference type="SAM" id="MobiDB-lite"/>
    </source>
</evidence>
<evidence type="ECO:0000256" key="2">
    <source>
        <dbReference type="SAM" id="SignalP"/>
    </source>
</evidence>
<name>A0A9W9Y9D0_9CNID</name>
<dbReference type="EMBL" id="MU827802">
    <property type="protein sequence ID" value="KAJ7326544.1"/>
    <property type="molecule type" value="Genomic_DNA"/>
</dbReference>
<evidence type="ECO:0000313" key="4">
    <source>
        <dbReference type="Proteomes" id="UP001163046"/>
    </source>
</evidence>
<gene>
    <name evidence="3" type="ORF">OS493_027490</name>
</gene>